<feature type="transmembrane region" description="Helical" evidence="1">
    <location>
        <begin position="48"/>
        <end position="68"/>
    </location>
</feature>
<organism evidence="2 3">
    <name type="scientific">Gordonibacter urolithinfaciens</name>
    <dbReference type="NCBI Taxonomy" id="1335613"/>
    <lineage>
        <taxon>Bacteria</taxon>
        <taxon>Bacillati</taxon>
        <taxon>Actinomycetota</taxon>
        <taxon>Coriobacteriia</taxon>
        <taxon>Eggerthellales</taxon>
        <taxon>Eggerthellaceae</taxon>
        <taxon>Gordonibacter</taxon>
    </lineage>
</organism>
<accession>A0A7K0IEN0</accession>
<protein>
    <submittedName>
        <fullName evidence="2">Uncharacterized protein</fullName>
    </submittedName>
</protein>
<sequence length="70" mass="8006">MVFCEDHTAHEQHFERLDARVGDLEQRDFEKTQLLARMDAILSQLQKLYWAIVTACAGAIVTALFAVITR</sequence>
<proteinExistence type="predicted"/>
<dbReference type="Proteomes" id="UP000462865">
    <property type="component" value="Unassembled WGS sequence"/>
</dbReference>
<gene>
    <name evidence="2" type="ORF">GKG38_12840</name>
</gene>
<keyword evidence="1" id="KW-0812">Transmembrane</keyword>
<dbReference type="RefSeq" id="WP_154249424.1">
    <property type="nucleotide sequence ID" value="NZ_JAJCHO010000003.1"/>
</dbReference>
<evidence type="ECO:0000313" key="2">
    <source>
        <dbReference type="EMBL" id="MSA95922.1"/>
    </source>
</evidence>
<evidence type="ECO:0000256" key="1">
    <source>
        <dbReference type="SAM" id="Phobius"/>
    </source>
</evidence>
<reference evidence="2 3" key="1">
    <citation type="journal article" date="2019" name="Nat. Med.">
        <title>A library of human gut bacterial isolates paired with longitudinal multiomics data enables mechanistic microbiome research.</title>
        <authorList>
            <person name="Poyet M."/>
            <person name="Groussin M."/>
            <person name="Gibbons S.M."/>
            <person name="Avila-Pacheco J."/>
            <person name="Jiang X."/>
            <person name="Kearney S.M."/>
            <person name="Perrotta A.R."/>
            <person name="Berdy B."/>
            <person name="Zhao S."/>
            <person name="Lieberman T.D."/>
            <person name="Swanson P.K."/>
            <person name="Smith M."/>
            <person name="Roesemann S."/>
            <person name="Alexander J.E."/>
            <person name="Rich S.A."/>
            <person name="Livny J."/>
            <person name="Vlamakis H."/>
            <person name="Clish C."/>
            <person name="Bullock K."/>
            <person name="Deik A."/>
            <person name="Scott J."/>
            <person name="Pierce K.A."/>
            <person name="Xavier R.J."/>
            <person name="Alm E.J."/>
        </authorList>
    </citation>
    <scope>NUCLEOTIDE SEQUENCE [LARGE SCALE GENOMIC DNA]</scope>
    <source>
        <strain evidence="2 3">BIOML-A1</strain>
    </source>
</reference>
<keyword evidence="1" id="KW-0472">Membrane</keyword>
<evidence type="ECO:0000313" key="3">
    <source>
        <dbReference type="Proteomes" id="UP000462865"/>
    </source>
</evidence>
<keyword evidence="1" id="KW-1133">Transmembrane helix</keyword>
<comment type="caution">
    <text evidence="2">The sequence shown here is derived from an EMBL/GenBank/DDBJ whole genome shotgun (WGS) entry which is preliminary data.</text>
</comment>
<dbReference type="EMBL" id="WKZA01000083">
    <property type="protein sequence ID" value="MSA95922.1"/>
    <property type="molecule type" value="Genomic_DNA"/>
</dbReference>
<name>A0A7K0IEN0_9ACTN</name>
<dbReference type="AlphaFoldDB" id="A0A7K0IEN0"/>